<organism evidence="1 2">
    <name type="scientific">Neolentinus lepideus HHB14362 ss-1</name>
    <dbReference type="NCBI Taxonomy" id="1314782"/>
    <lineage>
        <taxon>Eukaryota</taxon>
        <taxon>Fungi</taxon>
        <taxon>Dikarya</taxon>
        <taxon>Basidiomycota</taxon>
        <taxon>Agaricomycotina</taxon>
        <taxon>Agaricomycetes</taxon>
        <taxon>Gloeophyllales</taxon>
        <taxon>Gloeophyllaceae</taxon>
        <taxon>Neolentinus</taxon>
    </lineage>
</organism>
<dbReference type="AlphaFoldDB" id="A0A165SJK2"/>
<gene>
    <name evidence="1" type="ORF">NEOLEDRAFT_1115081</name>
</gene>
<reference evidence="1 2" key="1">
    <citation type="journal article" date="2016" name="Mol. Biol. Evol.">
        <title>Comparative Genomics of Early-Diverging Mushroom-Forming Fungi Provides Insights into the Origins of Lignocellulose Decay Capabilities.</title>
        <authorList>
            <person name="Nagy L.G."/>
            <person name="Riley R."/>
            <person name="Tritt A."/>
            <person name="Adam C."/>
            <person name="Daum C."/>
            <person name="Floudas D."/>
            <person name="Sun H."/>
            <person name="Yadav J.S."/>
            <person name="Pangilinan J."/>
            <person name="Larsson K.H."/>
            <person name="Matsuura K."/>
            <person name="Barry K."/>
            <person name="Labutti K."/>
            <person name="Kuo R."/>
            <person name="Ohm R.A."/>
            <person name="Bhattacharya S.S."/>
            <person name="Shirouzu T."/>
            <person name="Yoshinaga Y."/>
            <person name="Martin F.M."/>
            <person name="Grigoriev I.V."/>
            <person name="Hibbett D.S."/>
        </authorList>
    </citation>
    <scope>NUCLEOTIDE SEQUENCE [LARGE SCALE GENOMIC DNA]</scope>
    <source>
        <strain evidence="1 2">HHB14362 ss-1</strain>
    </source>
</reference>
<evidence type="ECO:0000313" key="2">
    <source>
        <dbReference type="Proteomes" id="UP000076761"/>
    </source>
</evidence>
<dbReference type="OrthoDB" id="3146759at2759"/>
<dbReference type="Proteomes" id="UP000076761">
    <property type="component" value="Unassembled WGS sequence"/>
</dbReference>
<keyword evidence="2" id="KW-1185">Reference proteome</keyword>
<dbReference type="EMBL" id="KV425573">
    <property type="protein sequence ID" value="KZT25258.1"/>
    <property type="molecule type" value="Genomic_DNA"/>
</dbReference>
<protein>
    <submittedName>
        <fullName evidence="1">Uncharacterized protein</fullName>
    </submittedName>
</protein>
<evidence type="ECO:0000313" key="1">
    <source>
        <dbReference type="EMBL" id="KZT25258.1"/>
    </source>
</evidence>
<sequence>MCYNIIQYAEYSCRHQIVTREQKVDCHARDCCFSRSHRTDQHNCVATCKQQ</sequence>
<accession>A0A165SJK2</accession>
<proteinExistence type="predicted"/>
<name>A0A165SJK2_9AGAM</name>
<dbReference type="InParanoid" id="A0A165SJK2"/>